<proteinExistence type="predicted"/>
<keyword evidence="2" id="KW-0547">Nucleotide-binding</keyword>
<name>A0ABU7SUR1_9LACO</name>
<dbReference type="SUPFAM" id="SSF52540">
    <property type="entry name" value="P-loop containing nucleoside triphosphate hydrolases"/>
    <property type="match status" value="1"/>
</dbReference>
<dbReference type="InterPro" id="IPR002611">
    <property type="entry name" value="IstB_ATP-bd"/>
</dbReference>
<dbReference type="PANTHER" id="PTHR30050:SF4">
    <property type="entry name" value="ATP-BINDING PROTEIN RV3427C IN INSERTION SEQUENCE-RELATED"/>
    <property type="match status" value="1"/>
</dbReference>
<dbReference type="GO" id="GO:0005524">
    <property type="term" value="F:ATP binding"/>
    <property type="evidence" value="ECO:0007669"/>
    <property type="project" value="UniProtKB-KW"/>
</dbReference>
<dbReference type="RefSeq" id="WP_267201615.1">
    <property type="nucleotide sequence ID" value="NZ_JAQSEO010000006.1"/>
</dbReference>
<dbReference type="CDD" id="cd00009">
    <property type="entry name" value="AAA"/>
    <property type="match status" value="1"/>
</dbReference>
<comment type="caution">
    <text evidence="2">The sequence shown here is derived from an EMBL/GenBank/DDBJ whole genome shotgun (WGS) entry which is preliminary data.</text>
</comment>
<keyword evidence="2" id="KW-0067">ATP-binding</keyword>
<dbReference type="InterPro" id="IPR027417">
    <property type="entry name" value="P-loop_NTPase"/>
</dbReference>
<accession>A0ABU7SUR1</accession>
<dbReference type="Gene3D" id="3.40.50.300">
    <property type="entry name" value="P-loop containing nucleotide triphosphate hydrolases"/>
    <property type="match status" value="1"/>
</dbReference>
<sequence>MATTMALNAIQKIAAKKIFQLTGKNMSDPREYNAVKRHVIARNNRLVAGWGKQHDLFQNAEYINGSLYSGGQRLDFSFKDWNTAMQPQNVQGAKNVGNKCYVLAKQMVNTPMKILMTGAPGTGKTSLAMAILNFMASEGFSVMTVSTMELAHLMENRFEATDVKDRLYYLEKLMKTADVLLLDDLGTEGGMKKDAKPVRKDMQELLFRVANARLDLKRNEPVHSTIVTTNCETKELAQMYNEKIISRIVPHNRQQIVDFSGLQDVRK</sequence>
<organism evidence="2 3">
    <name type="scientific">Limosilactobacillus pontis</name>
    <dbReference type="NCBI Taxonomy" id="35787"/>
    <lineage>
        <taxon>Bacteria</taxon>
        <taxon>Bacillati</taxon>
        <taxon>Bacillota</taxon>
        <taxon>Bacilli</taxon>
        <taxon>Lactobacillales</taxon>
        <taxon>Lactobacillaceae</taxon>
        <taxon>Limosilactobacillus</taxon>
    </lineage>
</organism>
<evidence type="ECO:0000313" key="2">
    <source>
        <dbReference type="EMBL" id="MEE6701798.1"/>
    </source>
</evidence>
<dbReference type="InterPro" id="IPR003593">
    <property type="entry name" value="AAA+_ATPase"/>
</dbReference>
<keyword evidence="3" id="KW-1185">Reference proteome</keyword>
<evidence type="ECO:0000313" key="3">
    <source>
        <dbReference type="Proteomes" id="UP001335665"/>
    </source>
</evidence>
<protein>
    <submittedName>
        <fullName evidence="2">ATP-binding protein</fullName>
    </submittedName>
</protein>
<gene>
    <name evidence="2" type="ORF">PS396_08450</name>
</gene>
<dbReference type="SMART" id="SM00382">
    <property type="entry name" value="AAA"/>
    <property type="match status" value="1"/>
</dbReference>
<dbReference type="EMBL" id="JAQSFA010000026">
    <property type="protein sequence ID" value="MEE6701798.1"/>
    <property type="molecule type" value="Genomic_DNA"/>
</dbReference>
<dbReference type="Pfam" id="PF01695">
    <property type="entry name" value="IstB_IS21"/>
    <property type="match status" value="1"/>
</dbReference>
<dbReference type="Proteomes" id="UP001335665">
    <property type="component" value="Unassembled WGS sequence"/>
</dbReference>
<feature type="domain" description="AAA+ ATPase" evidence="1">
    <location>
        <begin position="110"/>
        <end position="255"/>
    </location>
</feature>
<reference evidence="2 3" key="1">
    <citation type="submission" date="2023-02" db="EMBL/GenBank/DDBJ databases">
        <title>The predominant lactic acid bacteria and yeasts involved in the spontaneous fermentation of millet during the production of the traditional porridge Hausa koko in Ghana.</title>
        <authorList>
            <person name="Atter A."/>
            <person name="Diaz M."/>
        </authorList>
    </citation>
    <scope>NUCLEOTIDE SEQUENCE [LARGE SCALE GENOMIC DNA]</scope>
    <source>
        <strain evidence="2 3">FI11552</strain>
    </source>
</reference>
<dbReference type="PANTHER" id="PTHR30050">
    <property type="entry name" value="CHROMOSOMAL REPLICATION INITIATOR PROTEIN DNAA"/>
    <property type="match status" value="1"/>
</dbReference>
<evidence type="ECO:0000259" key="1">
    <source>
        <dbReference type="SMART" id="SM00382"/>
    </source>
</evidence>